<dbReference type="InterPro" id="IPR005139">
    <property type="entry name" value="PCRF"/>
</dbReference>
<dbReference type="PANTHER" id="PTHR43116">
    <property type="entry name" value="PEPTIDE CHAIN RELEASE FACTOR 2"/>
    <property type="match status" value="1"/>
</dbReference>
<dbReference type="SUPFAM" id="SSF75620">
    <property type="entry name" value="Release factor"/>
    <property type="match status" value="1"/>
</dbReference>
<feature type="non-terminal residue" evidence="4">
    <location>
        <position position="1"/>
    </location>
</feature>
<dbReference type="Pfam" id="PF03462">
    <property type="entry name" value="PCRF"/>
    <property type="match status" value="1"/>
</dbReference>
<dbReference type="AlphaFoldDB" id="A0A381TCT1"/>
<accession>A0A381TCT1</accession>
<dbReference type="Gene3D" id="3.30.70.1660">
    <property type="match status" value="1"/>
</dbReference>
<evidence type="ECO:0000313" key="4">
    <source>
        <dbReference type="EMBL" id="SVA13962.1"/>
    </source>
</evidence>
<dbReference type="PROSITE" id="PS00745">
    <property type="entry name" value="RF_PROK_I"/>
    <property type="match status" value="1"/>
</dbReference>
<dbReference type="GO" id="GO:0003747">
    <property type="term" value="F:translation release factor activity"/>
    <property type="evidence" value="ECO:0007669"/>
    <property type="project" value="InterPro"/>
</dbReference>
<sequence length="207" mass="23189">VEVLLEFAEAGETSLEELEKELNEYQTLVEKVELKMILGKKEDTQDAIIAIHPGAGGTESQDWAQMLYRMYSRWAEQQDFKIDLIDIQPGDEAGIKDVTFEVQGDYAYGLAKAEAGVHRMVRISPFDANSRRHTSFASVFVYPSVNDEIEVDINSADLRIDTYRASGAGGQHVNKTDSAVRITHIPTGIVVQCQNERSQHKNKNQAM</sequence>
<feature type="coiled-coil region" evidence="2">
    <location>
        <begin position="8"/>
        <end position="35"/>
    </location>
</feature>
<feature type="non-terminal residue" evidence="4">
    <location>
        <position position="207"/>
    </location>
</feature>
<gene>
    <name evidence="4" type="ORF">METZ01_LOCUS66816</name>
</gene>
<dbReference type="InterPro" id="IPR045853">
    <property type="entry name" value="Pep_chain_release_fac_I_sf"/>
</dbReference>
<dbReference type="InterPro" id="IPR000352">
    <property type="entry name" value="Pep_chain_release_fac_I"/>
</dbReference>
<dbReference type="Pfam" id="PF00472">
    <property type="entry name" value="RF-1"/>
    <property type="match status" value="1"/>
</dbReference>
<dbReference type="FunFam" id="3.30.160.20:FF:000020">
    <property type="entry name" value="Peptide chain release factor 1"/>
    <property type="match status" value="1"/>
</dbReference>
<dbReference type="Gene3D" id="3.30.160.20">
    <property type="match status" value="1"/>
</dbReference>
<name>A0A381TCT1_9ZZZZ</name>
<dbReference type="GO" id="GO:0005737">
    <property type="term" value="C:cytoplasm"/>
    <property type="evidence" value="ECO:0007669"/>
    <property type="project" value="UniProtKB-ARBA"/>
</dbReference>
<evidence type="ECO:0000256" key="2">
    <source>
        <dbReference type="SAM" id="Coils"/>
    </source>
</evidence>
<comment type="similarity">
    <text evidence="1">Belongs to the prokaryotic/mitochondrial release factor family.</text>
</comment>
<keyword evidence="2" id="KW-0175">Coiled coil</keyword>
<dbReference type="SMART" id="SM00937">
    <property type="entry name" value="PCRF"/>
    <property type="match status" value="1"/>
</dbReference>
<feature type="domain" description="Prokaryotic-type class I peptide chain release factors" evidence="3">
    <location>
        <begin position="164"/>
        <end position="180"/>
    </location>
</feature>
<dbReference type="EMBL" id="UINC01004389">
    <property type="protein sequence ID" value="SVA13962.1"/>
    <property type="molecule type" value="Genomic_DNA"/>
</dbReference>
<organism evidence="4">
    <name type="scientific">marine metagenome</name>
    <dbReference type="NCBI Taxonomy" id="408172"/>
    <lineage>
        <taxon>unclassified sequences</taxon>
        <taxon>metagenomes</taxon>
        <taxon>ecological metagenomes</taxon>
    </lineage>
</organism>
<proteinExistence type="inferred from homology"/>
<reference evidence="4" key="1">
    <citation type="submission" date="2018-05" db="EMBL/GenBank/DDBJ databases">
        <authorList>
            <person name="Lanie J.A."/>
            <person name="Ng W.-L."/>
            <person name="Kazmierczak K.M."/>
            <person name="Andrzejewski T.M."/>
            <person name="Davidsen T.M."/>
            <person name="Wayne K.J."/>
            <person name="Tettelin H."/>
            <person name="Glass J.I."/>
            <person name="Rusch D."/>
            <person name="Podicherti R."/>
            <person name="Tsui H.-C.T."/>
            <person name="Winkler M.E."/>
        </authorList>
    </citation>
    <scope>NUCLEOTIDE SEQUENCE</scope>
</reference>
<evidence type="ECO:0000259" key="3">
    <source>
        <dbReference type="PROSITE" id="PS00745"/>
    </source>
</evidence>
<evidence type="ECO:0000256" key="1">
    <source>
        <dbReference type="ARBA" id="ARBA00010835"/>
    </source>
</evidence>
<protein>
    <recommendedName>
        <fullName evidence="3">Prokaryotic-type class I peptide chain release factors domain-containing protein</fullName>
    </recommendedName>
</protein>
<dbReference type="PANTHER" id="PTHR43116:SF3">
    <property type="entry name" value="CLASS I PEPTIDE CHAIN RELEASE FACTOR"/>
    <property type="match status" value="1"/>
</dbReference>